<evidence type="ECO:0000256" key="10">
    <source>
        <dbReference type="ARBA" id="ARBA00023136"/>
    </source>
</evidence>
<evidence type="ECO:0000256" key="1">
    <source>
        <dbReference type="ARBA" id="ARBA00001971"/>
    </source>
</evidence>
<dbReference type="GO" id="GO:0016132">
    <property type="term" value="P:brassinosteroid biosynthetic process"/>
    <property type="evidence" value="ECO:0007669"/>
    <property type="project" value="TreeGrafter"/>
</dbReference>
<dbReference type="GO" id="GO:0010268">
    <property type="term" value="P:brassinosteroid homeostasis"/>
    <property type="evidence" value="ECO:0007669"/>
    <property type="project" value="TreeGrafter"/>
</dbReference>
<dbReference type="GO" id="GO:0005506">
    <property type="term" value="F:iron ion binding"/>
    <property type="evidence" value="ECO:0007669"/>
    <property type="project" value="InterPro"/>
</dbReference>
<dbReference type="GO" id="GO:0020037">
    <property type="term" value="F:heme binding"/>
    <property type="evidence" value="ECO:0007669"/>
    <property type="project" value="InterPro"/>
</dbReference>
<keyword evidence="7" id="KW-1133">Transmembrane helix</keyword>
<proteinExistence type="inferred from homology"/>
<evidence type="ECO:0000256" key="6">
    <source>
        <dbReference type="ARBA" id="ARBA00022723"/>
    </source>
</evidence>
<evidence type="ECO:0000256" key="9">
    <source>
        <dbReference type="ARBA" id="ARBA00023004"/>
    </source>
</evidence>
<dbReference type="InterPro" id="IPR036396">
    <property type="entry name" value="Cyt_P450_sf"/>
</dbReference>
<name>A0AAW2D4H6_9ROSI</name>
<comment type="cofactor">
    <cofactor evidence="1">
        <name>heme</name>
        <dbReference type="ChEBI" id="CHEBI:30413"/>
    </cofactor>
</comment>
<evidence type="ECO:0000313" key="12">
    <source>
        <dbReference type="Proteomes" id="UP001459277"/>
    </source>
</evidence>
<dbReference type="AlphaFoldDB" id="A0AAW2D4H6"/>
<keyword evidence="8" id="KW-0560">Oxidoreductase</keyword>
<comment type="caution">
    <text evidence="11">The sequence shown here is derived from an EMBL/GenBank/DDBJ whole genome shotgun (WGS) entry which is preliminary data.</text>
</comment>
<dbReference type="PANTHER" id="PTHR24286">
    <property type="entry name" value="CYTOCHROME P450 26"/>
    <property type="match status" value="1"/>
</dbReference>
<comment type="similarity">
    <text evidence="3">Belongs to the cytochrome P450 family.</text>
</comment>
<dbReference type="Gene3D" id="1.10.630.10">
    <property type="entry name" value="Cytochrome P450"/>
    <property type="match status" value="1"/>
</dbReference>
<dbReference type="InterPro" id="IPR001128">
    <property type="entry name" value="Cyt_P450"/>
</dbReference>
<keyword evidence="10" id="KW-0472">Membrane</keyword>
<sequence>MVHLTEHPEALKKAKDVQEEIIKRRPSNQKGLSLKEIKQMEYLAKVIDEMLRMTTIFSLFREAKVDVSINGNFEGGHEIPGKDGAAT</sequence>
<dbReference type="Proteomes" id="UP001459277">
    <property type="component" value="Unassembled WGS sequence"/>
</dbReference>
<evidence type="ECO:0000256" key="4">
    <source>
        <dbReference type="ARBA" id="ARBA00022617"/>
    </source>
</evidence>
<organism evidence="11 12">
    <name type="scientific">Lithocarpus litseifolius</name>
    <dbReference type="NCBI Taxonomy" id="425828"/>
    <lineage>
        <taxon>Eukaryota</taxon>
        <taxon>Viridiplantae</taxon>
        <taxon>Streptophyta</taxon>
        <taxon>Embryophyta</taxon>
        <taxon>Tracheophyta</taxon>
        <taxon>Spermatophyta</taxon>
        <taxon>Magnoliopsida</taxon>
        <taxon>eudicotyledons</taxon>
        <taxon>Gunneridae</taxon>
        <taxon>Pentapetalae</taxon>
        <taxon>rosids</taxon>
        <taxon>fabids</taxon>
        <taxon>Fagales</taxon>
        <taxon>Fagaceae</taxon>
        <taxon>Lithocarpus</taxon>
    </lineage>
</organism>
<dbReference type="EMBL" id="JAZDWU010000004">
    <property type="protein sequence ID" value="KAL0005493.1"/>
    <property type="molecule type" value="Genomic_DNA"/>
</dbReference>
<dbReference type="Pfam" id="PF00067">
    <property type="entry name" value="p450"/>
    <property type="match status" value="1"/>
</dbReference>
<keyword evidence="4" id="KW-0349">Heme</keyword>
<evidence type="ECO:0000256" key="2">
    <source>
        <dbReference type="ARBA" id="ARBA00004167"/>
    </source>
</evidence>
<accession>A0AAW2D4H6</accession>
<keyword evidence="12" id="KW-1185">Reference proteome</keyword>
<evidence type="ECO:0000313" key="11">
    <source>
        <dbReference type="EMBL" id="KAL0005493.1"/>
    </source>
</evidence>
<protein>
    <submittedName>
        <fullName evidence="11">Uncharacterized protein</fullName>
    </submittedName>
</protein>
<evidence type="ECO:0000256" key="7">
    <source>
        <dbReference type="ARBA" id="ARBA00022989"/>
    </source>
</evidence>
<evidence type="ECO:0000256" key="5">
    <source>
        <dbReference type="ARBA" id="ARBA00022692"/>
    </source>
</evidence>
<keyword evidence="9" id="KW-0408">Iron</keyword>
<evidence type="ECO:0000256" key="3">
    <source>
        <dbReference type="ARBA" id="ARBA00010617"/>
    </source>
</evidence>
<keyword evidence="6" id="KW-0479">Metal-binding</keyword>
<dbReference type="GO" id="GO:0016020">
    <property type="term" value="C:membrane"/>
    <property type="evidence" value="ECO:0007669"/>
    <property type="project" value="UniProtKB-SubCell"/>
</dbReference>
<dbReference type="GO" id="GO:0005783">
    <property type="term" value="C:endoplasmic reticulum"/>
    <property type="evidence" value="ECO:0007669"/>
    <property type="project" value="TreeGrafter"/>
</dbReference>
<keyword evidence="5" id="KW-0812">Transmembrane</keyword>
<dbReference type="GO" id="GO:0016125">
    <property type="term" value="P:sterol metabolic process"/>
    <property type="evidence" value="ECO:0007669"/>
    <property type="project" value="TreeGrafter"/>
</dbReference>
<reference evidence="11 12" key="1">
    <citation type="submission" date="2024-01" db="EMBL/GenBank/DDBJ databases">
        <title>A telomere-to-telomere, gap-free genome of sweet tea (Lithocarpus litseifolius).</title>
        <authorList>
            <person name="Zhou J."/>
        </authorList>
    </citation>
    <scope>NUCLEOTIDE SEQUENCE [LARGE SCALE GENOMIC DNA]</scope>
    <source>
        <strain evidence="11">Zhou-2022a</strain>
        <tissue evidence="11">Leaf</tissue>
    </source>
</reference>
<evidence type="ECO:0000256" key="8">
    <source>
        <dbReference type="ARBA" id="ARBA00023002"/>
    </source>
</evidence>
<dbReference type="PANTHER" id="PTHR24286:SF199">
    <property type="entry name" value="CYTOCHROME P450 88D6"/>
    <property type="match status" value="1"/>
</dbReference>
<dbReference type="SUPFAM" id="SSF48264">
    <property type="entry name" value="Cytochrome P450"/>
    <property type="match status" value="1"/>
</dbReference>
<comment type="subcellular location">
    <subcellularLocation>
        <location evidence="2">Membrane</location>
        <topology evidence="2">Single-pass membrane protein</topology>
    </subcellularLocation>
</comment>
<dbReference type="GO" id="GO:0051777">
    <property type="term" value="F:ent-kaurenoic acid monooxygenase activity"/>
    <property type="evidence" value="ECO:0007669"/>
    <property type="project" value="TreeGrafter"/>
</dbReference>
<gene>
    <name evidence="11" type="ORF">SO802_013054</name>
</gene>